<dbReference type="OrthoDB" id="6337582at2759"/>
<dbReference type="PROSITE" id="PS00109">
    <property type="entry name" value="PROTEIN_KINASE_TYR"/>
    <property type="match status" value="1"/>
</dbReference>
<evidence type="ECO:0000256" key="11">
    <source>
        <dbReference type="PIRSR" id="PIRSR000615-2"/>
    </source>
</evidence>
<dbReference type="InterPro" id="IPR007110">
    <property type="entry name" value="Ig-like_dom"/>
</dbReference>
<feature type="region of interest" description="Disordered" evidence="14">
    <location>
        <begin position="1095"/>
        <end position="1127"/>
    </location>
</feature>
<evidence type="ECO:0000256" key="8">
    <source>
        <dbReference type="ARBA" id="ARBA00023319"/>
    </source>
</evidence>
<evidence type="ECO:0000256" key="16">
    <source>
        <dbReference type="SAM" id="SignalP"/>
    </source>
</evidence>
<feature type="domain" description="Ig-like" evidence="18">
    <location>
        <begin position="347"/>
        <end position="470"/>
    </location>
</feature>
<evidence type="ECO:0000313" key="20">
    <source>
        <dbReference type="Proteomes" id="UP000076858"/>
    </source>
</evidence>
<dbReference type="GO" id="GO:0043235">
    <property type="term" value="C:receptor complex"/>
    <property type="evidence" value="ECO:0007669"/>
    <property type="project" value="TreeGrafter"/>
</dbReference>
<evidence type="ECO:0000256" key="1">
    <source>
        <dbReference type="ARBA" id="ARBA00004167"/>
    </source>
</evidence>
<dbReference type="GO" id="GO:0004714">
    <property type="term" value="F:transmembrane receptor protein tyrosine kinase activity"/>
    <property type="evidence" value="ECO:0007669"/>
    <property type="project" value="UniProtKB-EC"/>
</dbReference>
<dbReference type="GO" id="GO:0046872">
    <property type="term" value="F:metal ion binding"/>
    <property type="evidence" value="ECO:0007669"/>
    <property type="project" value="UniProtKB-KW"/>
</dbReference>
<evidence type="ECO:0000256" key="4">
    <source>
        <dbReference type="ARBA" id="ARBA00023136"/>
    </source>
</evidence>
<dbReference type="STRING" id="35525.A0A164UNK7"/>
<reference evidence="19 20" key="1">
    <citation type="submission" date="2016-03" db="EMBL/GenBank/DDBJ databases">
        <title>EvidentialGene: Evidence-directed Construction of Genes on Genomes.</title>
        <authorList>
            <person name="Gilbert D.G."/>
            <person name="Choi J.-H."/>
            <person name="Mockaitis K."/>
            <person name="Colbourne J."/>
            <person name="Pfrender M."/>
        </authorList>
    </citation>
    <scope>NUCLEOTIDE SEQUENCE [LARGE SCALE GENOMIC DNA]</scope>
    <source>
        <strain evidence="19 20">Xinb3</strain>
        <tissue evidence="19">Complete organism</tissue>
    </source>
</reference>
<dbReference type="InterPro" id="IPR017441">
    <property type="entry name" value="Protein_kinase_ATP_BS"/>
</dbReference>
<feature type="compositionally biased region" description="Polar residues" evidence="14">
    <location>
        <begin position="817"/>
        <end position="830"/>
    </location>
</feature>
<keyword evidence="3 15" id="KW-1133">Transmembrane helix</keyword>
<dbReference type="InterPro" id="IPR050122">
    <property type="entry name" value="RTK"/>
</dbReference>
<dbReference type="InterPro" id="IPR000719">
    <property type="entry name" value="Prot_kinase_dom"/>
</dbReference>
<keyword evidence="5" id="KW-1015">Disulfide bond</keyword>
<keyword evidence="12" id="KW-0479">Metal-binding</keyword>
<dbReference type="PANTHER" id="PTHR24416">
    <property type="entry name" value="TYROSINE-PROTEIN KINASE RECEPTOR"/>
    <property type="match status" value="1"/>
</dbReference>
<feature type="signal peptide" evidence="16">
    <location>
        <begin position="1"/>
        <end position="22"/>
    </location>
</feature>
<sequence>MLPRLHAVHFIILLGICRLLLGVHVRPLARHIPLGNPLEIVCRGENKAGLPVLLQWRWIANGAIIDLQRARLPPGAVEIFNNIEDSASRSMSYVVSRIRWKSVPAEASGIYQCRDDINDRHPTSNTTLTVSTFTDVADGFHGMRRSLDAESAIQYIFQAGTAFNLSCEGDEFGQVEWLGPHRVQEDAYYVRENVISPKYRWFKSVEFNDYSSTSILTVKGASYLDTGYYTCHNKDDYNDIRYRQFVYVEDPEQLILPPALLPVGPNKDLRVIGHYSETNVKVGCGPTHPSVNVILKKFDDDSKVIASSSEPNDPNSDWTYDPFEGFRIKVVDSWEMKGQHQCEATWPKSNKTSTSTRFKIKIQGVQVLKNTDPSTPIFEGDRVTLTCRSKNKDVMDLAWRWLPALTEPNQTIHSLMEINATRLPAGGKGYLMPFENETSDQEYPPPLGTFQVHRLSWLNIPMEAAGIYQCYDAKNLNIPVSNTKVDVLSSKGPDLIEPEDEEIDVERGYETSLECRDTAAFPKPTVQWFMRTENKSVEEISNDGRTKYHDINTTEDGRSSVLVIYYASADATYICRFSNWKGSKEKHFHVTVHGLSGGIIAAIVIVVAVIIAAIIAVFFFIKSSYKQKQIYQELINNRLKLLEGNLERINPNSPLEEQLDLLPYDNKYEFPANHLVLGRQLGAGQFGRVVQAKAVGMGPGNTNVAVKMVKSQLDNTGLTSLASELKILIHLGFHMNVVSLLGACTKNLIKGELMVIVEFCAYGNLQDFLMTNRRHFVNELDEHDNPSPHCQRKAGSQFVPQLVQSIHNMNLGVPGENTANATPTEQTGSDDNADCKPRYWLPSSKKKEASRSPVVCTHDLMEWSYQIACGMNYLTKRKVLHGDLAARNILLADDNVVKIADFGLSRQVYKNCNYQKQGQEALPVKWMAIESLIDRVFSSQSDVWSFGVTIWELFSLSKQPYPEVNELADLIRYLQRGDRMETPELAPGAIGDIMADCWKHNPEERATFSQLERMLGQMVDPIIRQRFAGADGVEETNNYLQMNTEIDPTSMSETMPDYLKMTSTEGQATTAISPPRSHPHKLYPQLSVTNYINTSTEINTPPQTPLGNKHSNTLGGGHPPLSPTESLADSNYLAMLPTAHA</sequence>
<dbReference type="PANTHER" id="PTHR24416:SF600">
    <property type="entry name" value="PDGF- AND VEGF-RECEPTOR RELATED, ISOFORM J"/>
    <property type="match status" value="1"/>
</dbReference>
<dbReference type="InterPro" id="IPR001245">
    <property type="entry name" value="Ser-Thr/Tyr_kinase_cat_dom"/>
</dbReference>
<keyword evidence="8" id="KW-0393">Immunoglobulin domain</keyword>
<protein>
    <submittedName>
        <fullName evidence="19">Putative Inactive tyrosine-protein kinase 7</fullName>
    </submittedName>
</protein>
<dbReference type="PROSITE" id="PS50835">
    <property type="entry name" value="IG_LIKE"/>
    <property type="match status" value="4"/>
</dbReference>
<dbReference type="PROSITE" id="PS00107">
    <property type="entry name" value="PROTEIN_KINASE_ATP"/>
    <property type="match status" value="1"/>
</dbReference>
<evidence type="ECO:0000256" key="15">
    <source>
        <dbReference type="SAM" id="Phobius"/>
    </source>
</evidence>
<feature type="binding site" evidence="11">
    <location>
        <begin position="682"/>
        <end position="689"/>
    </location>
    <ligand>
        <name>ATP</name>
        <dbReference type="ChEBI" id="CHEBI:30616"/>
    </ligand>
</feature>
<dbReference type="Pfam" id="PF07714">
    <property type="entry name" value="PK_Tyr_Ser-Thr"/>
    <property type="match status" value="1"/>
</dbReference>
<evidence type="ECO:0000256" key="7">
    <source>
        <dbReference type="ARBA" id="ARBA00023180"/>
    </source>
</evidence>
<feature type="active site" description="Proton acceptor" evidence="10">
    <location>
        <position position="883"/>
    </location>
</feature>
<dbReference type="InterPro" id="IPR011009">
    <property type="entry name" value="Kinase-like_dom_sf"/>
</dbReference>
<dbReference type="PROSITE" id="PS50011">
    <property type="entry name" value="PROTEIN_KINASE_DOM"/>
    <property type="match status" value="1"/>
</dbReference>
<dbReference type="InterPro" id="IPR008266">
    <property type="entry name" value="Tyr_kinase_AS"/>
</dbReference>
<organism evidence="19 20">
    <name type="scientific">Daphnia magna</name>
    <dbReference type="NCBI Taxonomy" id="35525"/>
    <lineage>
        <taxon>Eukaryota</taxon>
        <taxon>Metazoa</taxon>
        <taxon>Ecdysozoa</taxon>
        <taxon>Arthropoda</taxon>
        <taxon>Crustacea</taxon>
        <taxon>Branchiopoda</taxon>
        <taxon>Diplostraca</taxon>
        <taxon>Cladocera</taxon>
        <taxon>Anomopoda</taxon>
        <taxon>Daphniidae</taxon>
        <taxon>Daphnia</taxon>
    </lineage>
</organism>
<feature type="compositionally biased region" description="Polar residues" evidence="14">
    <location>
        <begin position="1095"/>
        <end position="1113"/>
    </location>
</feature>
<dbReference type="CDD" id="cd00192">
    <property type="entry name" value="PTKc"/>
    <property type="match status" value="1"/>
</dbReference>
<keyword evidence="11 13" id="KW-0547">Nucleotide-binding</keyword>
<feature type="domain" description="Ig-like" evidence="18">
    <location>
        <begin position="160"/>
        <end position="231"/>
    </location>
</feature>
<evidence type="ECO:0000313" key="19">
    <source>
        <dbReference type="EMBL" id="KZS11530.1"/>
    </source>
</evidence>
<comment type="subcellular location">
    <subcellularLocation>
        <location evidence="1">Membrane</location>
        <topology evidence="1">Single-pass membrane protein</topology>
    </subcellularLocation>
</comment>
<dbReference type="Proteomes" id="UP000076858">
    <property type="component" value="Unassembled WGS sequence"/>
</dbReference>
<feature type="binding site" evidence="12">
    <location>
        <position position="888"/>
    </location>
    <ligand>
        <name>Mg(2+)</name>
        <dbReference type="ChEBI" id="CHEBI:18420"/>
    </ligand>
</feature>
<feature type="binding site" evidence="12">
    <location>
        <position position="901"/>
    </location>
    <ligand>
        <name>Mg(2+)</name>
        <dbReference type="ChEBI" id="CHEBI:18420"/>
    </ligand>
</feature>
<dbReference type="AlphaFoldDB" id="A0A164UNK7"/>
<feature type="chain" id="PRO_5007853657" evidence="16">
    <location>
        <begin position="23"/>
        <end position="1141"/>
    </location>
</feature>
<keyword evidence="7" id="KW-0325">Glycoprotein</keyword>
<feature type="domain" description="Ig-like" evidence="18">
    <location>
        <begin position="493"/>
        <end position="591"/>
    </location>
</feature>
<comment type="caution">
    <text evidence="19">The sequence shown here is derived from an EMBL/GenBank/DDBJ whole genome shotgun (WGS) entry which is preliminary data.</text>
</comment>
<dbReference type="FunFam" id="1.10.510.10:FF:000373">
    <property type="entry name" value="Receptor protein-tyrosine kinase"/>
    <property type="match status" value="1"/>
</dbReference>
<gene>
    <name evidence="19" type="ORF">APZ42_024303</name>
</gene>
<proteinExistence type="predicted"/>
<keyword evidence="4 15" id="KW-0472">Membrane</keyword>
<evidence type="ECO:0000256" key="14">
    <source>
        <dbReference type="SAM" id="MobiDB-lite"/>
    </source>
</evidence>
<dbReference type="SUPFAM" id="SSF48726">
    <property type="entry name" value="Immunoglobulin"/>
    <property type="match status" value="2"/>
</dbReference>
<dbReference type="InterPro" id="IPR013783">
    <property type="entry name" value="Ig-like_fold"/>
</dbReference>
<keyword evidence="19" id="KW-0418">Kinase</keyword>
<dbReference type="SMART" id="SM00409">
    <property type="entry name" value="IG"/>
    <property type="match status" value="4"/>
</dbReference>
<keyword evidence="2 15" id="KW-0812">Transmembrane</keyword>
<evidence type="ECO:0000256" key="13">
    <source>
        <dbReference type="PROSITE-ProRule" id="PRU10141"/>
    </source>
</evidence>
<evidence type="ECO:0000259" key="17">
    <source>
        <dbReference type="PROSITE" id="PS50011"/>
    </source>
</evidence>
<name>A0A164UNK7_9CRUS</name>
<keyword evidence="11 13" id="KW-0067">ATP-binding</keyword>
<keyword evidence="12" id="KW-0460">Magnesium</keyword>
<keyword evidence="16" id="KW-0732">Signal</keyword>
<evidence type="ECO:0000256" key="5">
    <source>
        <dbReference type="ARBA" id="ARBA00023157"/>
    </source>
</evidence>
<feature type="binding site" evidence="11 13">
    <location>
        <position position="707"/>
    </location>
    <ligand>
        <name>ATP</name>
        <dbReference type="ChEBI" id="CHEBI:30616"/>
    </ligand>
</feature>
<keyword evidence="6" id="KW-0675">Receptor</keyword>
<feature type="region of interest" description="Disordered" evidence="14">
    <location>
        <begin position="813"/>
        <end position="835"/>
    </location>
</feature>
<evidence type="ECO:0000256" key="3">
    <source>
        <dbReference type="ARBA" id="ARBA00022989"/>
    </source>
</evidence>
<evidence type="ECO:0000256" key="2">
    <source>
        <dbReference type="ARBA" id="ARBA00022692"/>
    </source>
</evidence>
<accession>A0A164UNK7</accession>
<evidence type="ECO:0000256" key="6">
    <source>
        <dbReference type="ARBA" id="ARBA00023170"/>
    </source>
</evidence>
<feature type="domain" description="Protein kinase" evidence="17">
    <location>
        <begin position="675"/>
        <end position="1023"/>
    </location>
</feature>
<feature type="binding site" evidence="11">
    <location>
        <position position="887"/>
    </location>
    <ligand>
        <name>ATP</name>
        <dbReference type="ChEBI" id="CHEBI:30616"/>
    </ligand>
</feature>
<evidence type="ECO:0000259" key="18">
    <source>
        <dbReference type="PROSITE" id="PS50835"/>
    </source>
</evidence>
<feature type="domain" description="Ig-like" evidence="18">
    <location>
        <begin position="3"/>
        <end position="129"/>
    </location>
</feature>
<evidence type="ECO:0000256" key="9">
    <source>
        <dbReference type="ARBA" id="ARBA00051243"/>
    </source>
</evidence>
<dbReference type="GO" id="GO:0005524">
    <property type="term" value="F:ATP binding"/>
    <property type="evidence" value="ECO:0007669"/>
    <property type="project" value="UniProtKB-UniRule"/>
</dbReference>
<keyword evidence="19" id="KW-0808">Transferase</keyword>
<dbReference type="Gene3D" id="2.60.40.10">
    <property type="entry name" value="Immunoglobulins"/>
    <property type="match status" value="3"/>
</dbReference>
<dbReference type="InterPro" id="IPR036179">
    <property type="entry name" value="Ig-like_dom_sf"/>
</dbReference>
<dbReference type="SUPFAM" id="SSF56112">
    <property type="entry name" value="Protein kinase-like (PK-like)"/>
    <property type="match status" value="1"/>
</dbReference>
<dbReference type="GO" id="GO:0005886">
    <property type="term" value="C:plasma membrane"/>
    <property type="evidence" value="ECO:0007669"/>
    <property type="project" value="TreeGrafter"/>
</dbReference>
<dbReference type="Gene3D" id="1.10.510.10">
    <property type="entry name" value="Transferase(Phosphotransferase) domain 1"/>
    <property type="match status" value="1"/>
</dbReference>
<comment type="catalytic activity">
    <reaction evidence="9">
        <text>L-tyrosyl-[protein] + ATP = O-phospho-L-tyrosyl-[protein] + ADP + H(+)</text>
        <dbReference type="Rhea" id="RHEA:10596"/>
        <dbReference type="Rhea" id="RHEA-COMP:10136"/>
        <dbReference type="Rhea" id="RHEA-COMP:20101"/>
        <dbReference type="ChEBI" id="CHEBI:15378"/>
        <dbReference type="ChEBI" id="CHEBI:30616"/>
        <dbReference type="ChEBI" id="CHEBI:46858"/>
        <dbReference type="ChEBI" id="CHEBI:61978"/>
        <dbReference type="ChEBI" id="CHEBI:456216"/>
        <dbReference type="EC" id="2.7.10.1"/>
    </reaction>
</comment>
<dbReference type="Gene3D" id="3.30.200.20">
    <property type="entry name" value="Phosphorylase Kinase, domain 1"/>
    <property type="match status" value="1"/>
</dbReference>
<evidence type="ECO:0000256" key="10">
    <source>
        <dbReference type="PIRSR" id="PIRSR000615-1"/>
    </source>
</evidence>
<evidence type="ECO:0000256" key="12">
    <source>
        <dbReference type="PIRSR" id="PIRSR000615-3"/>
    </source>
</evidence>
<dbReference type="EMBL" id="LRGB01001581">
    <property type="protein sequence ID" value="KZS11530.1"/>
    <property type="molecule type" value="Genomic_DNA"/>
</dbReference>
<keyword evidence="20" id="KW-1185">Reference proteome</keyword>
<dbReference type="GO" id="GO:0007169">
    <property type="term" value="P:cell surface receptor protein tyrosine kinase signaling pathway"/>
    <property type="evidence" value="ECO:0007669"/>
    <property type="project" value="TreeGrafter"/>
</dbReference>
<dbReference type="InterPro" id="IPR003599">
    <property type="entry name" value="Ig_sub"/>
</dbReference>
<feature type="transmembrane region" description="Helical" evidence="15">
    <location>
        <begin position="599"/>
        <end position="621"/>
    </location>
</feature>